<dbReference type="AlphaFoldDB" id="A0A6V7V1S5"/>
<comment type="caution">
    <text evidence="1">The sequence shown here is derived from an EMBL/GenBank/DDBJ whole genome shotgun (WGS) entry which is preliminary data.</text>
</comment>
<organism evidence="1 2">
    <name type="scientific">Meloidogyne enterolobii</name>
    <name type="common">Root-knot nematode worm</name>
    <name type="synonym">Meloidogyne mayaguensis</name>
    <dbReference type="NCBI Taxonomy" id="390850"/>
    <lineage>
        <taxon>Eukaryota</taxon>
        <taxon>Metazoa</taxon>
        <taxon>Ecdysozoa</taxon>
        <taxon>Nematoda</taxon>
        <taxon>Chromadorea</taxon>
        <taxon>Rhabditida</taxon>
        <taxon>Tylenchina</taxon>
        <taxon>Tylenchomorpha</taxon>
        <taxon>Tylenchoidea</taxon>
        <taxon>Meloidogynidae</taxon>
        <taxon>Meloidogyninae</taxon>
        <taxon>Meloidogyne</taxon>
    </lineage>
</organism>
<reference evidence="1 2" key="1">
    <citation type="submission" date="2020-08" db="EMBL/GenBank/DDBJ databases">
        <authorList>
            <person name="Koutsovoulos G."/>
            <person name="Danchin GJ E."/>
        </authorList>
    </citation>
    <scope>NUCLEOTIDE SEQUENCE [LARGE SCALE GENOMIC DNA]</scope>
</reference>
<gene>
    <name evidence="1" type="ORF">MENT_LOCUS19474</name>
</gene>
<name>A0A6V7V1S5_MELEN</name>
<proteinExistence type="predicted"/>
<sequence>MDTNTDNIKMPASIRSKYPDKDTKIHVRSKPATNYLYSERITLKHPLPNSEQDDSVPPIQSCRFSPVPIQSRPIQSRRFSPPYMGTFQSPMIFIVELHAGLVQKCCGIDFGVRMLATHCFLSSVLRGCQH</sequence>
<dbReference type="Proteomes" id="UP000580250">
    <property type="component" value="Unassembled WGS sequence"/>
</dbReference>
<dbReference type="EMBL" id="CAJEWN010000136">
    <property type="protein sequence ID" value="CAD2168131.1"/>
    <property type="molecule type" value="Genomic_DNA"/>
</dbReference>
<evidence type="ECO:0000313" key="2">
    <source>
        <dbReference type="Proteomes" id="UP000580250"/>
    </source>
</evidence>
<evidence type="ECO:0000313" key="1">
    <source>
        <dbReference type="EMBL" id="CAD2168131.1"/>
    </source>
</evidence>
<protein>
    <submittedName>
        <fullName evidence="1">Uncharacterized protein</fullName>
    </submittedName>
</protein>
<accession>A0A6V7V1S5</accession>